<protein>
    <submittedName>
        <fullName evidence="1">Uncharacterized protein</fullName>
    </submittedName>
</protein>
<evidence type="ECO:0000313" key="2">
    <source>
        <dbReference type="Proteomes" id="UP000034455"/>
    </source>
</evidence>
<dbReference type="AlphaFoldDB" id="A0A0M2NVT6"/>
<dbReference type="EMBL" id="LAKJ01000012">
    <property type="protein sequence ID" value="KKI63851.1"/>
    <property type="molecule type" value="Genomic_DNA"/>
</dbReference>
<reference evidence="1 2" key="1">
    <citation type="submission" date="2015-03" db="EMBL/GenBank/DDBJ databases">
        <title>Genome Assembly of Staphylococcus cohnii subsp. cohnii strain G22B2.</title>
        <authorList>
            <person name="Nair G."/>
            <person name="Kaur G."/>
            <person name="Khatri I."/>
            <person name="Singh N.K."/>
            <person name="Sathyabama S."/>
            <person name="Maurya S.K."/>
            <person name="Subramanian S."/>
            <person name="Agrewala J.N."/>
            <person name="Mayilraj S."/>
        </authorList>
    </citation>
    <scope>NUCLEOTIDE SEQUENCE [LARGE SCALE GENOMIC DNA]</scope>
    <source>
        <strain evidence="1 2">G22B2</strain>
    </source>
</reference>
<dbReference type="RefSeq" id="WP_019469858.1">
    <property type="nucleotide sequence ID" value="NZ_BKAS01000002.1"/>
</dbReference>
<evidence type="ECO:0000313" key="1">
    <source>
        <dbReference type="EMBL" id="KKI63851.1"/>
    </source>
</evidence>
<accession>A0A0M2NVT6</accession>
<dbReference type="PATRIC" id="fig|74704.6.peg.351"/>
<dbReference type="GeneID" id="76832980"/>
<sequence length="40" mass="4524">MDIIGKILTFLMNTFSNFAGSDSLIKDIKKGFKENSKKEN</sequence>
<dbReference type="Proteomes" id="UP000034455">
    <property type="component" value="Unassembled WGS sequence"/>
</dbReference>
<proteinExistence type="predicted"/>
<gene>
    <name evidence="1" type="ORF">UF66_0340</name>
</gene>
<comment type="caution">
    <text evidence="1">The sequence shown here is derived from an EMBL/GenBank/DDBJ whole genome shotgun (WGS) entry which is preliminary data.</text>
</comment>
<organism evidence="1 2">
    <name type="scientific">Staphylococcus cohnii subsp. cohnii</name>
    <dbReference type="NCBI Taxonomy" id="74704"/>
    <lineage>
        <taxon>Bacteria</taxon>
        <taxon>Bacillati</taxon>
        <taxon>Bacillota</taxon>
        <taxon>Bacilli</taxon>
        <taxon>Bacillales</taxon>
        <taxon>Staphylococcaceae</taxon>
        <taxon>Staphylococcus</taxon>
        <taxon>Staphylococcus cohnii species complex</taxon>
    </lineage>
</organism>
<name>A0A0M2NVT6_STACC</name>